<evidence type="ECO:0000256" key="1">
    <source>
        <dbReference type="ARBA" id="ARBA00006479"/>
    </source>
</evidence>
<comment type="caution">
    <text evidence="3">The sequence shown here is derived from an EMBL/GenBank/DDBJ whole genome shotgun (WGS) entry which is preliminary data.</text>
</comment>
<evidence type="ECO:0000313" key="4">
    <source>
        <dbReference type="Proteomes" id="UP001052739"/>
    </source>
</evidence>
<dbReference type="RefSeq" id="WP_226652706.1">
    <property type="nucleotide sequence ID" value="NZ_BNBS01000010.1"/>
</dbReference>
<sequence length="393" mass="41496">MRPALIATPGGRPAADQPDAAAVLRAILRQGPLARTAIIRETGLSAAVVSRHAAELLAMGLVWEPPEPHRPPRPGRPRIPLDIETAHHVAAGVHIAVPRLTFSLTDLRGTVIAYEHVPRQRQHGAVLQDVAARLPGFLRRHLGGRSVLGLGVATGGWVDPDAGVLVENSALGWRDIPLRRSLQRAVGLPVHVEGHARALAQAELLFGSNRGGDLVHLFVGNAVDAAIATGGVLLQGRRYGAGGIAHLPVPGSAEPCPCGRTGCLQATVSDRAVARRAVAEGVIPHPDLRLLVRAARAGDVRALDLCRTRLRLIAHAVRPLLDLIRPDDLVLTEFATLRLPRLLDELTRELTSGGDQVRTGSFGVDTLAVAATAPVLAAVYQDPLGLRTSGGAR</sequence>
<dbReference type="InterPro" id="IPR036388">
    <property type="entry name" value="WH-like_DNA-bd_sf"/>
</dbReference>
<dbReference type="InterPro" id="IPR036390">
    <property type="entry name" value="WH_DNA-bd_sf"/>
</dbReference>
<evidence type="ECO:0000313" key="3">
    <source>
        <dbReference type="EMBL" id="GHI26258.1"/>
    </source>
</evidence>
<comment type="similarity">
    <text evidence="1">Belongs to the ROK (NagC/XylR) family.</text>
</comment>
<dbReference type="SUPFAM" id="SSF53067">
    <property type="entry name" value="Actin-like ATPase domain"/>
    <property type="match status" value="1"/>
</dbReference>
<dbReference type="PANTHER" id="PTHR18964:SF149">
    <property type="entry name" value="BIFUNCTIONAL UDP-N-ACETYLGLUCOSAMINE 2-EPIMERASE_N-ACETYLMANNOSAMINE KINASE"/>
    <property type="match status" value="1"/>
</dbReference>
<organism evidence="3 4">
    <name type="scientific">Streptomyces hydrogenans</name>
    <dbReference type="NCBI Taxonomy" id="1873719"/>
    <lineage>
        <taxon>Bacteria</taxon>
        <taxon>Bacillati</taxon>
        <taxon>Actinomycetota</taxon>
        <taxon>Actinomycetes</taxon>
        <taxon>Kitasatosporales</taxon>
        <taxon>Streptomycetaceae</taxon>
        <taxon>Streptomyces</taxon>
    </lineage>
</organism>
<dbReference type="EMBL" id="BNDW01000102">
    <property type="protein sequence ID" value="GHI26258.1"/>
    <property type="molecule type" value="Genomic_DNA"/>
</dbReference>
<dbReference type="Pfam" id="PF12802">
    <property type="entry name" value="MarR_2"/>
    <property type="match status" value="1"/>
</dbReference>
<dbReference type="Gene3D" id="1.10.10.10">
    <property type="entry name" value="Winged helix-like DNA-binding domain superfamily/Winged helix DNA-binding domain"/>
    <property type="match status" value="1"/>
</dbReference>
<keyword evidence="4" id="KW-1185">Reference proteome</keyword>
<keyword evidence="3" id="KW-0418">Kinase</keyword>
<accession>A0ABQ3PMK1</accession>
<reference evidence="3" key="1">
    <citation type="submission" date="2024-05" db="EMBL/GenBank/DDBJ databases">
        <title>Whole genome shotgun sequence of Streptomyces hydrogenans NBRC 13475.</title>
        <authorList>
            <person name="Komaki H."/>
            <person name="Tamura T."/>
        </authorList>
    </citation>
    <scope>NUCLEOTIDE SEQUENCE</scope>
    <source>
        <strain evidence="3">NBRC 13475</strain>
    </source>
</reference>
<dbReference type="GO" id="GO:0016301">
    <property type="term" value="F:kinase activity"/>
    <property type="evidence" value="ECO:0007669"/>
    <property type="project" value="UniProtKB-KW"/>
</dbReference>
<dbReference type="Proteomes" id="UP001052739">
    <property type="component" value="Unassembled WGS sequence"/>
</dbReference>
<dbReference type="InterPro" id="IPR000835">
    <property type="entry name" value="HTH_MarR-typ"/>
</dbReference>
<keyword evidence="3" id="KW-0808">Transferase</keyword>
<proteinExistence type="inferred from homology"/>
<dbReference type="Gene3D" id="3.30.420.40">
    <property type="match status" value="2"/>
</dbReference>
<dbReference type="InterPro" id="IPR043129">
    <property type="entry name" value="ATPase_NBD"/>
</dbReference>
<feature type="domain" description="HTH marR-type" evidence="2">
    <location>
        <begin position="20"/>
        <end position="62"/>
    </location>
</feature>
<evidence type="ECO:0000259" key="2">
    <source>
        <dbReference type="Pfam" id="PF12802"/>
    </source>
</evidence>
<gene>
    <name evidence="3" type="ORF">Shyd_76290</name>
</gene>
<dbReference type="SUPFAM" id="SSF46785">
    <property type="entry name" value="Winged helix' DNA-binding domain"/>
    <property type="match status" value="1"/>
</dbReference>
<dbReference type="PANTHER" id="PTHR18964">
    <property type="entry name" value="ROK (REPRESSOR, ORF, KINASE) FAMILY"/>
    <property type="match status" value="1"/>
</dbReference>
<protein>
    <submittedName>
        <fullName evidence="3">Sugar kinase</fullName>
    </submittedName>
</protein>
<name>A0ABQ3PMK1_9ACTN</name>
<dbReference type="Pfam" id="PF00480">
    <property type="entry name" value="ROK"/>
    <property type="match status" value="1"/>
</dbReference>
<dbReference type="InterPro" id="IPR000600">
    <property type="entry name" value="ROK"/>
</dbReference>